<reference evidence="7" key="1">
    <citation type="submission" date="2016-03" db="EMBL/GenBank/DDBJ databases">
        <title>Complete genome sequence of the type strain Actinoalloteichus hymeniacidonis DSM 45092.</title>
        <authorList>
            <person name="Schaffert L."/>
            <person name="Albersmeier A."/>
            <person name="Winkler A."/>
            <person name="Kalinowski J."/>
            <person name="Zotchev S."/>
            <person name="Ruckert C."/>
        </authorList>
    </citation>
    <scope>NUCLEOTIDE SEQUENCE [LARGE SCALE GENOMIC DNA]</scope>
    <source>
        <strain evidence="7">HPA177(T) (DSM 45092(T))</strain>
    </source>
</reference>
<dbReference type="GO" id="GO:0003677">
    <property type="term" value="F:DNA binding"/>
    <property type="evidence" value="ECO:0007669"/>
    <property type="project" value="UniProtKB-KW"/>
</dbReference>
<dbReference type="SMART" id="SM00420">
    <property type="entry name" value="HTH_DEOR"/>
    <property type="match status" value="1"/>
</dbReference>
<dbReference type="Pfam" id="PF13280">
    <property type="entry name" value="WYL"/>
    <property type="match status" value="1"/>
</dbReference>
<dbReference type="InterPro" id="IPR028349">
    <property type="entry name" value="PafC-like"/>
</dbReference>
<proteinExistence type="predicted"/>
<dbReference type="InterPro" id="IPR018356">
    <property type="entry name" value="Tscrpt_reg_HTH_DeoR_CS"/>
</dbReference>
<evidence type="ECO:0000256" key="2">
    <source>
        <dbReference type="ARBA" id="ARBA00023125"/>
    </source>
</evidence>
<dbReference type="KEGG" id="ahm:TL08_20940"/>
<dbReference type="InterPro" id="IPR051534">
    <property type="entry name" value="CBASS_pafABC_assoc_protein"/>
</dbReference>
<dbReference type="PROSITE" id="PS51000">
    <property type="entry name" value="HTH_DEOR_2"/>
    <property type="match status" value="1"/>
</dbReference>
<gene>
    <name evidence="6" type="ORF">TL08_20940</name>
</gene>
<dbReference type="PANTHER" id="PTHR34580:SF3">
    <property type="entry name" value="PROTEIN PAFB"/>
    <property type="match status" value="1"/>
</dbReference>
<dbReference type="GO" id="GO:0003700">
    <property type="term" value="F:DNA-binding transcription factor activity"/>
    <property type="evidence" value="ECO:0007669"/>
    <property type="project" value="InterPro"/>
</dbReference>
<dbReference type="PANTHER" id="PTHR34580">
    <property type="match status" value="1"/>
</dbReference>
<keyword evidence="3" id="KW-0804">Transcription</keyword>
<dbReference type="InterPro" id="IPR001034">
    <property type="entry name" value="DeoR_HTH"/>
</dbReference>
<evidence type="ECO:0000313" key="7">
    <source>
        <dbReference type="Proteomes" id="UP000095210"/>
    </source>
</evidence>
<dbReference type="InterPro" id="IPR057727">
    <property type="entry name" value="WCX_dom"/>
</dbReference>
<dbReference type="PIRSF" id="PIRSF016838">
    <property type="entry name" value="PafC"/>
    <property type="match status" value="1"/>
</dbReference>
<evidence type="ECO:0000256" key="3">
    <source>
        <dbReference type="ARBA" id="ARBA00023163"/>
    </source>
</evidence>
<dbReference type="Pfam" id="PF08279">
    <property type="entry name" value="HTH_11"/>
    <property type="match status" value="1"/>
</dbReference>
<dbReference type="InterPro" id="IPR036390">
    <property type="entry name" value="WH_DNA-bd_sf"/>
</dbReference>
<evidence type="ECO:0000313" key="6">
    <source>
        <dbReference type="EMBL" id="AOS64979.1"/>
    </source>
</evidence>
<name>A0AAC9MZY0_9PSEU</name>
<evidence type="ECO:0000256" key="4">
    <source>
        <dbReference type="SAM" id="MobiDB-lite"/>
    </source>
</evidence>
<feature type="region of interest" description="Disordered" evidence="4">
    <location>
        <begin position="315"/>
        <end position="336"/>
    </location>
</feature>
<protein>
    <submittedName>
        <fullName evidence="6">Transcriptional regulator</fullName>
    </submittedName>
</protein>
<dbReference type="InterPro" id="IPR013196">
    <property type="entry name" value="HTH_11"/>
</dbReference>
<keyword evidence="2" id="KW-0238">DNA-binding</keyword>
<dbReference type="InterPro" id="IPR026881">
    <property type="entry name" value="WYL_dom"/>
</dbReference>
<evidence type="ECO:0000259" key="5">
    <source>
        <dbReference type="PROSITE" id="PS51000"/>
    </source>
</evidence>
<feature type="domain" description="HTH deoR-type" evidence="5">
    <location>
        <begin position="4"/>
        <end position="59"/>
    </location>
</feature>
<accession>A0AAC9MZY0</accession>
<dbReference type="PROSITE" id="PS52050">
    <property type="entry name" value="WYL"/>
    <property type="match status" value="1"/>
</dbReference>
<organism evidence="6 7">
    <name type="scientific">Actinoalloteichus hymeniacidonis</name>
    <dbReference type="NCBI Taxonomy" id="340345"/>
    <lineage>
        <taxon>Bacteria</taxon>
        <taxon>Bacillati</taxon>
        <taxon>Actinomycetota</taxon>
        <taxon>Actinomycetes</taxon>
        <taxon>Pseudonocardiales</taxon>
        <taxon>Pseudonocardiaceae</taxon>
        <taxon>Actinoalloteichus</taxon>
    </lineage>
</organism>
<dbReference type="AlphaFoldDB" id="A0AAC9MZY0"/>
<dbReference type="SUPFAM" id="SSF46785">
    <property type="entry name" value="Winged helix' DNA-binding domain"/>
    <property type="match status" value="1"/>
</dbReference>
<dbReference type="RefSeq" id="WP_069851373.1">
    <property type="nucleotide sequence ID" value="NZ_CP014859.1"/>
</dbReference>
<keyword evidence="7" id="KW-1185">Reference proteome</keyword>
<dbReference type="Proteomes" id="UP000095210">
    <property type="component" value="Chromosome"/>
</dbReference>
<dbReference type="InterPro" id="IPR036388">
    <property type="entry name" value="WH-like_DNA-bd_sf"/>
</dbReference>
<dbReference type="EMBL" id="CP014859">
    <property type="protein sequence ID" value="AOS64979.1"/>
    <property type="molecule type" value="Genomic_DNA"/>
</dbReference>
<dbReference type="PROSITE" id="PS00894">
    <property type="entry name" value="HTH_DEOR_1"/>
    <property type="match status" value="1"/>
</dbReference>
<dbReference type="Pfam" id="PF25583">
    <property type="entry name" value="WCX"/>
    <property type="match status" value="1"/>
</dbReference>
<keyword evidence="1" id="KW-0805">Transcription regulation</keyword>
<sequence>MLETSARLLRLLDLLQSGREFAGSELSQRLGVSPRTVRRDVDKLRTLGYSVNAIGGVGGGYQLAFGATLPPLLLGEDEAVAIAVGLRMASVGAITGIAESSAQALAKLDGLLPSRLRRQVNTLSAALVTMPLRGPTVASSTLTAIASAVRDRERLRLDYVSYGGTSTFREVEPYRLVHNGQRWYLFSWDVERLDWRTFRVDRCSLRVPNGPRFDPRPLPPGDLADHVALGTTTRVRRYQAVLTMHACAEAVGDEVPPTLGVVEAIDERTCTLRIGSDSLDQLAAWVAALGFEFEVREPPELLEHLRVLTGRLNRAAWPGGDGPGRTSAVPGDQRPD</sequence>
<dbReference type="Gene3D" id="1.10.10.10">
    <property type="entry name" value="Winged helix-like DNA-binding domain superfamily/Winged helix DNA-binding domain"/>
    <property type="match status" value="1"/>
</dbReference>
<evidence type="ECO:0000256" key="1">
    <source>
        <dbReference type="ARBA" id="ARBA00023015"/>
    </source>
</evidence>